<dbReference type="InterPro" id="IPR046346">
    <property type="entry name" value="Aminoacid_DH-like_N_sf"/>
</dbReference>
<evidence type="ECO:0000256" key="2">
    <source>
        <dbReference type="ARBA" id="ARBA00001946"/>
    </source>
</evidence>
<dbReference type="EMBL" id="FR687359">
    <property type="protein sequence ID" value="CBW73901.1"/>
    <property type="molecule type" value="Genomic_DNA"/>
</dbReference>
<evidence type="ECO:0000256" key="9">
    <source>
        <dbReference type="PIRSR" id="PIRSR036684-2"/>
    </source>
</evidence>
<evidence type="ECO:0000259" key="13">
    <source>
        <dbReference type="SMART" id="SM01274"/>
    </source>
</evidence>
<feature type="region of interest" description="Disordered" evidence="11">
    <location>
        <begin position="1"/>
        <end position="22"/>
    </location>
</feature>
<feature type="binding site" evidence="9">
    <location>
        <position position="182"/>
    </location>
    <ligand>
        <name>a divalent metal cation</name>
        <dbReference type="ChEBI" id="CHEBI:60240"/>
    </ligand>
</feature>
<accession>E5AM24</accession>
<keyword evidence="10" id="KW-0521">NADP</keyword>
<feature type="compositionally biased region" description="Basic and acidic residues" evidence="11">
    <location>
        <begin position="1"/>
        <end position="14"/>
    </location>
</feature>
<reference evidence="14 15" key="1">
    <citation type="journal article" date="2011" name="J. Bacteriol.">
        <title>Complete genome sequence of Burkholderia rhizoxinica, an endosymbiont of Rhizopus microsporus.</title>
        <authorList>
            <person name="Lackner G."/>
            <person name="Moebius N."/>
            <person name="Partida-Martinez L."/>
            <person name="Hertweck C."/>
        </authorList>
    </citation>
    <scope>NUCLEOTIDE SEQUENCE [LARGE SCALE GENOMIC DNA]</scope>
    <source>
        <strain evidence="15">DSM 19002 / CIP 109453 / HKI 454</strain>
    </source>
</reference>
<dbReference type="STRING" id="882378.RBRH_03194"/>
<dbReference type="InterPro" id="IPR037062">
    <property type="entry name" value="Malic_N_dom_sf"/>
</dbReference>
<dbReference type="eggNOG" id="COG0281">
    <property type="taxonomic scope" value="Bacteria"/>
</dbReference>
<evidence type="ECO:0000313" key="15">
    <source>
        <dbReference type="Proteomes" id="UP000007437"/>
    </source>
</evidence>
<evidence type="ECO:0000256" key="8">
    <source>
        <dbReference type="PIRSR" id="PIRSR036684-1"/>
    </source>
</evidence>
<evidence type="ECO:0000313" key="14">
    <source>
        <dbReference type="EMBL" id="CBW73901.1"/>
    </source>
</evidence>
<protein>
    <submittedName>
        <fullName evidence="14">NADP-dependent malic enzyme</fullName>
        <ecNumber evidence="14">1.1.1.40</ecNumber>
    </submittedName>
</protein>
<comment type="similarity">
    <text evidence="4">In the C-terminal section; belongs to the phosphate acetyltransferase and butyryltransferase family.</text>
</comment>
<evidence type="ECO:0000256" key="11">
    <source>
        <dbReference type="SAM" id="MobiDB-lite"/>
    </source>
</evidence>
<dbReference type="HOGENOM" id="CLU_012366_0_0_4"/>
<dbReference type="GO" id="GO:0016746">
    <property type="term" value="F:acyltransferase activity"/>
    <property type="evidence" value="ECO:0007669"/>
    <property type="project" value="InterPro"/>
</dbReference>
<dbReference type="InterPro" id="IPR051674">
    <property type="entry name" value="Malate_Decarboxylase"/>
</dbReference>
<evidence type="ECO:0000256" key="5">
    <source>
        <dbReference type="ARBA" id="ARBA00022723"/>
    </source>
</evidence>
<dbReference type="FunFam" id="3.40.50.10380:FF:000003">
    <property type="entry name" value="NADP-dependent malic enzyme"/>
    <property type="match status" value="1"/>
</dbReference>
<dbReference type="FunFam" id="3.40.50.720:FF:000095">
    <property type="entry name" value="NADP-dependent malic enzyme"/>
    <property type="match status" value="1"/>
</dbReference>
<dbReference type="SMART" id="SM00919">
    <property type="entry name" value="Malic_M"/>
    <property type="match status" value="1"/>
</dbReference>
<dbReference type="PANTHER" id="PTHR43237">
    <property type="entry name" value="NADP-DEPENDENT MALIC ENZYME"/>
    <property type="match status" value="1"/>
</dbReference>
<organism evidence="14 15">
    <name type="scientific">Mycetohabitans rhizoxinica (strain DSM 19002 / CIP 109453 / HKI 454)</name>
    <name type="common">Paraburkholderia rhizoxinica</name>
    <dbReference type="NCBI Taxonomy" id="882378"/>
    <lineage>
        <taxon>Bacteria</taxon>
        <taxon>Pseudomonadati</taxon>
        <taxon>Pseudomonadota</taxon>
        <taxon>Betaproteobacteria</taxon>
        <taxon>Burkholderiales</taxon>
        <taxon>Burkholderiaceae</taxon>
        <taxon>Mycetohabitans</taxon>
    </lineage>
</organism>
<feature type="active site" description="Proton acceptor" evidence="8">
    <location>
        <position position="139"/>
    </location>
</feature>
<dbReference type="Proteomes" id="UP000007437">
    <property type="component" value="Chromosome"/>
</dbReference>
<dbReference type="InterPro" id="IPR042112">
    <property type="entry name" value="P_AcTrfase_dom2"/>
</dbReference>
<feature type="binding site" evidence="9">
    <location>
        <position position="181"/>
    </location>
    <ligand>
        <name>a divalent metal cation</name>
        <dbReference type="ChEBI" id="CHEBI:60240"/>
    </ligand>
</feature>
<evidence type="ECO:0000256" key="10">
    <source>
        <dbReference type="PIRSR" id="PIRSR036684-3"/>
    </source>
</evidence>
<dbReference type="InterPro" id="IPR012301">
    <property type="entry name" value="Malic_N_dom"/>
</dbReference>
<keyword evidence="7" id="KW-0511">Multifunctional enzyme</keyword>
<evidence type="ECO:0000259" key="12">
    <source>
        <dbReference type="SMART" id="SM00919"/>
    </source>
</evidence>
<dbReference type="GO" id="GO:0006108">
    <property type="term" value="P:malate metabolic process"/>
    <property type="evidence" value="ECO:0007669"/>
    <property type="project" value="InterPro"/>
</dbReference>
<dbReference type="SMART" id="SM01274">
    <property type="entry name" value="malic"/>
    <property type="match status" value="1"/>
</dbReference>
<dbReference type="Pfam" id="PF00390">
    <property type="entry name" value="malic"/>
    <property type="match status" value="1"/>
</dbReference>
<evidence type="ECO:0000256" key="1">
    <source>
        <dbReference type="ARBA" id="ARBA00001936"/>
    </source>
</evidence>
<dbReference type="SUPFAM" id="SSF53659">
    <property type="entry name" value="Isocitrate/Isopropylmalate dehydrogenase-like"/>
    <property type="match status" value="1"/>
</dbReference>
<dbReference type="PIRSF" id="PIRSF036684">
    <property type="entry name" value="ME_PTA"/>
    <property type="match status" value="1"/>
</dbReference>
<dbReference type="InterPro" id="IPR012302">
    <property type="entry name" value="Malic_NAD-bd"/>
</dbReference>
<comment type="cofactor">
    <cofactor evidence="1">
        <name>Mn(2+)</name>
        <dbReference type="ChEBI" id="CHEBI:29035"/>
    </cofactor>
</comment>
<dbReference type="GO" id="GO:0046872">
    <property type="term" value="F:metal ion binding"/>
    <property type="evidence" value="ECO:0007669"/>
    <property type="project" value="UniProtKB-KW"/>
</dbReference>
<dbReference type="Gene3D" id="3.40.50.10950">
    <property type="match status" value="1"/>
</dbReference>
<feature type="binding site" evidence="10">
    <location>
        <begin position="121"/>
        <end position="128"/>
    </location>
    <ligand>
        <name>NADP(+)</name>
        <dbReference type="ChEBI" id="CHEBI:58349"/>
    </ligand>
</feature>
<feature type="binding site" evidence="10">
    <location>
        <position position="207"/>
    </location>
    <ligand>
        <name>a divalent metal cation</name>
        <dbReference type="ChEBI" id="CHEBI:60240"/>
    </ligand>
</feature>
<evidence type="ECO:0000256" key="7">
    <source>
        <dbReference type="ARBA" id="ARBA00023268"/>
    </source>
</evidence>
<dbReference type="SUPFAM" id="SSF53223">
    <property type="entry name" value="Aminoacid dehydrogenase-like, N-terminal domain"/>
    <property type="match status" value="1"/>
</dbReference>
<dbReference type="CDD" id="cd05311">
    <property type="entry name" value="NAD_bind_2_malic_enz"/>
    <property type="match status" value="1"/>
</dbReference>
<dbReference type="InterPro" id="IPR036291">
    <property type="entry name" value="NAD(P)-bd_dom_sf"/>
</dbReference>
<dbReference type="GO" id="GO:0051287">
    <property type="term" value="F:NAD binding"/>
    <property type="evidence" value="ECO:0007669"/>
    <property type="project" value="InterPro"/>
</dbReference>
<dbReference type="Pfam" id="PF03949">
    <property type="entry name" value="Malic_M"/>
    <property type="match status" value="1"/>
</dbReference>
<dbReference type="EC" id="1.1.1.40" evidence="14"/>
<dbReference type="Gene3D" id="3.40.50.10750">
    <property type="entry name" value="Isocitrate/Isopropylmalate dehydrogenase-like"/>
    <property type="match status" value="1"/>
</dbReference>
<dbReference type="SUPFAM" id="SSF51735">
    <property type="entry name" value="NAD(P)-binding Rossmann-fold domains"/>
    <property type="match status" value="1"/>
</dbReference>
<proteinExistence type="inferred from homology"/>
<dbReference type="Pfam" id="PF01515">
    <property type="entry name" value="PTA_PTB"/>
    <property type="match status" value="1"/>
</dbReference>
<keyword evidence="5 9" id="KW-0479">Metal-binding</keyword>
<dbReference type="GO" id="GO:0004473">
    <property type="term" value="F:malate dehydrogenase (decarboxylating) (NADP+) activity"/>
    <property type="evidence" value="ECO:0007669"/>
    <property type="project" value="UniProtKB-EC"/>
</dbReference>
<feature type="domain" description="Malic enzyme N-terminal" evidence="13">
    <location>
        <begin position="63"/>
        <end position="196"/>
    </location>
</feature>
<comment type="cofactor">
    <cofactor evidence="2">
        <name>Mg(2+)</name>
        <dbReference type="ChEBI" id="CHEBI:18420"/>
    </cofactor>
</comment>
<evidence type="ECO:0000256" key="6">
    <source>
        <dbReference type="ARBA" id="ARBA00023002"/>
    </source>
</evidence>
<dbReference type="NCBIfam" id="NF009501">
    <property type="entry name" value="PRK12861.1"/>
    <property type="match status" value="1"/>
</dbReference>
<feature type="domain" description="Malic enzyme NAD-binding" evidence="12">
    <location>
        <begin position="208"/>
        <end position="445"/>
    </location>
</feature>
<gene>
    <name evidence="14" type="ordered locus">RBRH_03194</name>
</gene>
<dbReference type="AlphaFoldDB" id="E5AM24"/>
<dbReference type="Gene3D" id="3.40.50.10380">
    <property type="entry name" value="Malic enzyme, N-terminal domain"/>
    <property type="match status" value="1"/>
</dbReference>
<dbReference type="PANTHER" id="PTHR43237:SF4">
    <property type="entry name" value="NADP-DEPENDENT MALIC ENZYME"/>
    <property type="match status" value="1"/>
</dbReference>
<feature type="binding site" evidence="10">
    <location>
        <position position="332"/>
    </location>
    <ligand>
        <name>a divalent metal cation</name>
        <dbReference type="ChEBI" id="CHEBI:60240"/>
    </ligand>
</feature>
<evidence type="ECO:0000256" key="3">
    <source>
        <dbReference type="ARBA" id="ARBA00007686"/>
    </source>
</evidence>
<dbReference type="KEGG" id="brh:RBRH_03194"/>
<evidence type="ECO:0000256" key="4">
    <source>
        <dbReference type="ARBA" id="ARBA00008756"/>
    </source>
</evidence>
<dbReference type="InterPro" id="IPR012188">
    <property type="entry name" value="ME_PTA"/>
</dbReference>
<sequence>MRDAAARCRHRGDSRTAPIQDPPMTLQCSSTTHSNPHCQAIMSTPTHSKLREAALDYHEFPTPGKIAIAPTKQMINQRDLALAYSPGVAAACEEIVANPLNAARFTARSNLVGVVSNGTAVLGLGDIGPLAAKPVMEGKAVLFKKFAGIDVFDIELNEKDPQKLIEVIAALEPTFGGINLEDIKAPDCFTVERECRKRMKIPVFHDDQHGTAIVVAAAVTNGLKVVGKSLSEVKVVACGAGAAALACLNLLLGMGLKRQNVFVTDLIGVVYEGRTELMDPDKALFAQVTDARTLSDVIGGADVFLGLSAGGVLKPDMVKQMAARPLILALANPTPEILPEVALQVRPDAILATGRTDYPNQVNNVLCFPFIFRGALDAGATTITKEMEIAAVNAIAELARQEQSDIVATAYGIQDLTFGPEYLIPKPFDPRLIVKIAPAVAQAAMDCGVATRPIEDMDAYRQHLQQFVYHSGTTMKPIFQIARSIDADKKRIVFAEGEEERILRAVQIVVDERLAKPILIGRPAVIEQRIARYGLRLVPGQDFTIVNTDHDERYRDFWQTYFKMMARKGITQQLAKVEMRRRTTLIGSMLVLKGEADGMICGTISTTHRHLHFIDQVIGKRAGCSVYAAMNCLVLPDRQIFLADTHVNVDPTPEELAEITVMAADEVRRFGIEPKIALLSHSNFGSSNAPSAKKMRDTLALLQQRAPQLQIDGEMHGDVALDANLRKFVLPEATLEGDANLLILPNIDAANISYNLLKTAAGNNIAIGPILLGAAKPVHVLTASATVRRIVNMTALLVADVAAGTKESGGR</sequence>
<dbReference type="eggNOG" id="COG0280">
    <property type="taxonomic scope" value="Bacteria"/>
</dbReference>
<keyword evidence="6 14" id="KW-0560">Oxidoreductase</keyword>
<dbReference type="InterPro" id="IPR002505">
    <property type="entry name" value="PTA_PTB"/>
</dbReference>
<name>E5AM24_MYCRK</name>
<dbReference type="InterPro" id="IPR042113">
    <property type="entry name" value="P_AcTrfase_dom1"/>
</dbReference>
<dbReference type="InterPro" id="IPR045213">
    <property type="entry name" value="Malic_NAD-bd_bact_type"/>
</dbReference>
<dbReference type="Gene3D" id="3.40.50.720">
    <property type="entry name" value="NAD(P)-binding Rossmann-like Domain"/>
    <property type="match status" value="1"/>
</dbReference>
<comment type="similarity">
    <text evidence="3">In the N-terminal section; belongs to the malic enzymes family.</text>
</comment>